<comment type="caution">
    <text evidence="1">The sequence shown here is derived from an EMBL/GenBank/DDBJ whole genome shotgun (WGS) entry which is preliminary data.</text>
</comment>
<sequence length="364" mass="41475">MKIKLSILLTVILQNFAFGQELVTKASFENIQYVNSLAWHEDEIYCGGYTFKTKINDGNSADAYLVNYDLSLKPKWSIKIADKHYNEIGAIIRYQDKIYALVSQGKMQPLAKDLFLTLYIILPDGSIQEKIPVARTFYAPSNIAVDGQYLIFGNTSNAGTSYSSTSTPEIIRYNMTTKKITRQKGSQGLFYPKKIIATKAGIFLSDMYFTPNRPNLMSLKNGRYGEISLKSKKTEYFLDCYVNKNILTTVCVFPGVYGNMNKYLKYYYLDLATKKTTSKTIPYPTLGWEDIRFSTFSTGLSSWLIAQEAKTKQLNYVLLDSSGNVKKTLKFDQANGNSYQEYYIFRDSVLLKANSRGIQLYKTE</sequence>
<dbReference type="EMBL" id="SAYW01000001">
    <property type="protein sequence ID" value="RWU10847.1"/>
    <property type="molecule type" value="Genomic_DNA"/>
</dbReference>
<dbReference type="RefSeq" id="WP_113646328.1">
    <property type="nucleotide sequence ID" value="NZ_QMHN01000001.1"/>
</dbReference>
<evidence type="ECO:0000313" key="2">
    <source>
        <dbReference type="Proteomes" id="UP000284120"/>
    </source>
</evidence>
<protein>
    <submittedName>
        <fullName evidence="1">Uncharacterized protein</fullName>
    </submittedName>
</protein>
<dbReference type="SUPFAM" id="SSF101898">
    <property type="entry name" value="NHL repeat"/>
    <property type="match status" value="1"/>
</dbReference>
<proteinExistence type="predicted"/>
<keyword evidence="2" id="KW-1185">Reference proteome</keyword>
<organism evidence="1 2">
    <name type="scientific">Pedobacter chitinilyticus</name>
    <dbReference type="NCBI Taxonomy" id="2233776"/>
    <lineage>
        <taxon>Bacteria</taxon>
        <taxon>Pseudomonadati</taxon>
        <taxon>Bacteroidota</taxon>
        <taxon>Sphingobacteriia</taxon>
        <taxon>Sphingobacteriales</taxon>
        <taxon>Sphingobacteriaceae</taxon>
        <taxon>Pedobacter</taxon>
    </lineage>
</organism>
<dbReference type="Proteomes" id="UP000284120">
    <property type="component" value="Unassembled WGS sequence"/>
</dbReference>
<dbReference type="OrthoDB" id="1221859at2"/>
<gene>
    <name evidence="1" type="ORF">DPV69_05815</name>
</gene>
<name>A0A443Z2S6_9SPHI</name>
<dbReference type="AlphaFoldDB" id="A0A443Z2S6"/>
<reference evidence="1 2" key="1">
    <citation type="submission" date="2018-06" db="EMBL/GenBank/DDBJ databases">
        <title>Pedobacter endophyticus sp. nov., an endophytic bacterium isolated from a leaf of Triticum aestivum.</title>
        <authorList>
            <person name="Zhang L."/>
        </authorList>
    </citation>
    <scope>NUCLEOTIDE SEQUENCE [LARGE SCALE GENOMIC DNA]</scope>
    <source>
        <strain evidence="1 2">CM134L-2</strain>
    </source>
</reference>
<evidence type="ECO:0000313" key="1">
    <source>
        <dbReference type="EMBL" id="RWU10847.1"/>
    </source>
</evidence>
<accession>A0A443Z2S6</accession>